<evidence type="ECO:0000256" key="3">
    <source>
        <dbReference type="ARBA" id="ARBA00016090"/>
    </source>
</evidence>
<dbReference type="Proteomes" id="UP001597097">
    <property type="component" value="Unassembled WGS sequence"/>
</dbReference>
<dbReference type="InterPro" id="IPR001347">
    <property type="entry name" value="SIS_dom"/>
</dbReference>
<keyword evidence="5" id="KW-0378">Hydrolase</keyword>
<dbReference type="RefSeq" id="WP_219533482.1">
    <property type="nucleotide sequence ID" value="NZ_JAHKRM010000018.1"/>
</dbReference>
<evidence type="ECO:0000313" key="6">
    <source>
        <dbReference type="Proteomes" id="UP001597097"/>
    </source>
</evidence>
<reference evidence="6" key="1">
    <citation type="journal article" date="2019" name="Int. J. Syst. Evol. Microbiol.">
        <title>The Global Catalogue of Microorganisms (GCM) 10K type strain sequencing project: providing services to taxonomists for standard genome sequencing and annotation.</title>
        <authorList>
            <consortium name="The Broad Institute Genomics Platform"/>
            <consortium name="The Broad Institute Genome Sequencing Center for Infectious Disease"/>
            <person name="Wu L."/>
            <person name="Ma J."/>
        </authorList>
    </citation>
    <scope>NUCLEOTIDE SEQUENCE [LARGE SCALE GENOMIC DNA]</scope>
    <source>
        <strain evidence="6">CGMCC 1.15399</strain>
    </source>
</reference>
<dbReference type="Pfam" id="PF01380">
    <property type="entry name" value="SIS"/>
    <property type="match status" value="1"/>
</dbReference>
<name>A0ABW4GEQ1_9ACTN</name>
<feature type="domain" description="SIS" evidence="4">
    <location>
        <begin position="23"/>
        <end position="157"/>
    </location>
</feature>
<evidence type="ECO:0000259" key="4">
    <source>
        <dbReference type="PROSITE" id="PS51464"/>
    </source>
</evidence>
<evidence type="ECO:0000313" key="5">
    <source>
        <dbReference type="EMBL" id="MFD1539827.1"/>
    </source>
</evidence>
<dbReference type="PANTHER" id="PTHR10937">
    <property type="entry name" value="GLUCOSAMINE--FRUCTOSE-6-PHOSPHATE AMINOTRANSFERASE, ISOMERIZING"/>
    <property type="match status" value="1"/>
</dbReference>
<dbReference type="PROSITE" id="PS51464">
    <property type="entry name" value="SIS"/>
    <property type="match status" value="1"/>
</dbReference>
<evidence type="ECO:0000256" key="2">
    <source>
        <dbReference type="ARBA" id="ARBA00012916"/>
    </source>
</evidence>
<protein>
    <recommendedName>
        <fullName evidence="3">Glutamine--fructose-6-phosphate aminotransferase [isomerizing]</fullName>
        <ecNumber evidence="2">2.6.1.16</ecNumber>
    </recommendedName>
</protein>
<dbReference type="GO" id="GO:0016787">
    <property type="term" value="F:hydrolase activity"/>
    <property type="evidence" value="ECO:0007669"/>
    <property type="project" value="UniProtKB-KW"/>
</dbReference>
<dbReference type="EC" id="2.6.1.16" evidence="2"/>
<comment type="catalytic activity">
    <reaction evidence="1">
        <text>D-fructose 6-phosphate + L-glutamine = D-glucosamine 6-phosphate + L-glutamate</text>
        <dbReference type="Rhea" id="RHEA:13237"/>
        <dbReference type="ChEBI" id="CHEBI:29985"/>
        <dbReference type="ChEBI" id="CHEBI:58359"/>
        <dbReference type="ChEBI" id="CHEBI:58725"/>
        <dbReference type="ChEBI" id="CHEBI:61527"/>
        <dbReference type="EC" id="2.6.1.16"/>
    </reaction>
</comment>
<comment type="caution">
    <text evidence="5">The sequence shown here is derived from an EMBL/GenBank/DDBJ whole genome shotgun (WGS) entry which is preliminary data.</text>
</comment>
<proteinExistence type="predicted"/>
<keyword evidence="6" id="KW-1185">Reference proteome</keyword>
<organism evidence="5 6">
    <name type="scientific">Nonomuraea guangzhouensis</name>
    <dbReference type="NCBI Taxonomy" id="1291555"/>
    <lineage>
        <taxon>Bacteria</taxon>
        <taxon>Bacillati</taxon>
        <taxon>Actinomycetota</taxon>
        <taxon>Actinomycetes</taxon>
        <taxon>Streptosporangiales</taxon>
        <taxon>Streptosporangiaceae</taxon>
        <taxon>Nonomuraea</taxon>
    </lineage>
</organism>
<dbReference type="EMBL" id="JBHUCM010000018">
    <property type="protein sequence ID" value="MFD1539827.1"/>
    <property type="molecule type" value="Genomic_DNA"/>
</dbReference>
<evidence type="ECO:0000256" key="1">
    <source>
        <dbReference type="ARBA" id="ARBA00001031"/>
    </source>
</evidence>
<sequence>MKFALDDQIAAQPDMVAKLLTVDPPRLDGGRPIIFTGIGTSLHAARIAAAWTWHVSGGRVRAAAVDAHDLALCYPLTAEDQVVVISHRGYKRYPSAALDKARAAGAATIAIVGADAPDQPADVVARTCPNETAGTFTVSYLSSLAVLAGMVAGLEGPHRERFAAALRTVPEALKLTLAEPAPIQVAEGCAASEPLLLVGFDLDAITAAEAALKIKEGARLWTEAMSTEFSLHGTPAAFRAGMNVISITPSADDQGRTETLRALLAKLGATVWTSGEDGADLRFAPVDPWMRPFTSIVPLQRLTAELARIRGTDPDTLHGGVEPWMSAMTELTL</sequence>
<dbReference type="PANTHER" id="PTHR10937:SF0">
    <property type="entry name" value="GLUTAMINE--FRUCTOSE-6-PHOSPHATE TRANSAMINASE (ISOMERIZING)"/>
    <property type="match status" value="1"/>
</dbReference>
<gene>
    <name evidence="5" type="ORF">ACFSJ0_22435</name>
</gene>
<accession>A0ABW4GEQ1</accession>